<dbReference type="Proteomes" id="UP000814033">
    <property type="component" value="Unassembled WGS sequence"/>
</dbReference>
<keyword evidence="2" id="KW-1185">Reference proteome</keyword>
<dbReference type="EMBL" id="MU276360">
    <property type="protein sequence ID" value="KAI0039080.1"/>
    <property type="molecule type" value="Genomic_DNA"/>
</dbReference>
<gene>
    <name evidence="1" type="ORF">FA95DRAFT_1577834</name>
</gene>
<accession>A0ACB8R584</accession>
<sequence>MANANVPHGVPVSPPPAPDAPRVSSRRRFAFYAVVQGLMVGVFREWLTASALIVGWPGAQFREYHTFEEAQAAYHSGMAANPHPPAEHPSSLIFHFANPAADAAKPEDDPAKPPADGAAPAAGGNAPATGDVSATPLATVPFLATPGATAAPHVTAAPHATAASPASAVPPPFVVDTTRQAAPATHPSVAEAYLEELSTVMHNMNVDTLVSLLQDRVDGMTPAVMTLLLAVRPNRRRGDGHQQVSAVEGTSVVRGERQGPEAAGSVVEMSGDGCSTIRLCLGAADVMWRTTKVVRQWMLEMQSPKYETRRLGMMLDKRRIFRKAVG</sequence>
<evidence type="ECO:0000313" key="1">
    <source>
        <dbReference type="EMBL" id="KAI0039080.1"/>
    </source>
</evidence>
<reference evidence="1" key="2">
    <citation type="journal article" date="2022" name="New Phytol.">
        <title>Evolutionary transition to the ectomycorrhizal habit in the genomes of a hyperdiverse lineage of mushroom-forming fungi.</title>
        <authorList>
            <person name="Looney B."/>
            <person name="Miyauchi S."/>
            <person name="Morin E."/>
            <person name="Drula E."/>
            <person name="Courty P.E."/>
            <person name="Kohler A."/>
            <person name="Kuo A."/>
            <person name="LaButti K."/>
            <person name="Pangilinan J."/>
            <person name="Lipzen A."/>
            <person name="Riley R."/>
            <person name="Andreopoulos W."/>
            <person name="He G."/>
            <person name="Johnson J."/>
            <person name="Nolan M."/>
            <person name="Tritt A."/>
            <person name="Barry K.W."/>
            <person name="Grigoriev I.V."/>
            <person name="Nagy L.G."/>
            <person name="Hibbett D."/>
            <person name="Henrissat B."/>
            <person name="Matheny P.B."/>
            <person name="Labbe J."/>
            <person name="Martin F.M."/>
        </authorList>
    </citation>
    <scope>NUCLEOTIDE SEQUENCE</scope>
    <source>
        <strain evidence="1">FP105234-sp</strain>
    </source>
</reference>
<evidence type="ECO:0000313" key="2">
    <source>
        <dbReference type="Proteomes" id="UP000814033"/>
    </source>
</evidence>
<protein>
    <submittedName>
        <fullName evidence="1">Uncharacterized protein</fullName>
    </submittedName>
</protein>
<reference evidence="1" key="1">
    <citation type="submission" date="2021-02" db="EMBL/GenBank/DDBJ databases">
        <authorList>
            <consortium name="DOE Joint Genome Institute"/>
            <person name="Ahrendt S."/>
            <person name="Looney B.P."/>
            <person name="Miyauchi S."/>
            <person name="Morin E."/>
            <person name="Drula E."/>
            <person name="Courty P.E."/>
            <person name="Chicoki N."/>
            <person name="Fauchery L."/>
            <person name="Kohler A."/>
            <person name="Kuo A."/>
            <person name="Labutti K."/>
            <person name="Pangilinan J."/>
            <person name="Lipzen A."/>
            <person name="Riley R."/>
            <person name="Andreopoulos W."/>
            <person name="He G."/>
            <person name="Johnson J."/>
            <person name="Barry K.W."/>
            <person name="Grigoriev I.V."/>
            <person name="Nagy L."/>
            <person name="Hibbett D."/>
            <person name="Henrissat B."/>
            <person name="Matheny P.B."/>
            <person name="Labbe J."/>
            <person name="Martin F."/>
        </authorList>
    </citation>
    <scope>NUCLEOTIDE SEQUENCE</scope>
    <source>
        <strain evidence="1">FP105234-sp</strain>
    </source>
</reference>
<organism evidence="1 2">
    <name type="scientific">Auriscalpium vulgare</name>
    <dbReference type="NCBI Taxonomy" id="40419"/>
    <lineage>
        <taxon>Eukaryota</taxon>
        <taxon>Fungi</taxon>
        <taxon>Dikarya</taxon>
        <taxon>Basidiomycota</taxon>
        <taxon>Agaricomycotina</taxon>
        <taxon>Agaricomycetes</taxon>
        <taxon>Russulales</taxon>
        <taxon>Auriscalpiaceae</taxon>
        <taxon>Auriscalpium</taxon>
    </lineage>
</organism>
<name>A0ACB8R584_9AGAM</name>
<proteinExistence type="predicted"/>
<comment type="caution">
    <text evidence="1">The sequence shown here is derived from an EMBL/GenBank/DDBJ whole genome shotgun (WGS) entry which is preliminary data.</text>
</comment>